<proteinExistence type="predicted"/>
<protein>
    <submittedName>
        <fullName evidence="1">Type VI secretion system baseplate subunit TssG</fullName>
    </submittedName>
</protein>
<name>A0ABW0KZN3_9BURK</name>
<organism evidence="1 2">
    <name type="scientific">Massilia niabensis</name>
    <dbReference type="NCBI Taxonomy" id="544910"/>
    <lineage>
        <taxon>Bacteria</taxon>
        <taxon>Pseudomonadati</taxon>
        <taxon>Pseudomonadota</taxon>
        <taxon>Betaproteobacteria</taxon>
        <taxon>Burkholderiales</taxon>
        <taxon>Oxalobacteraceae</taxon>
        <taxon>Telluria group</taxon>
        <taxon>Massilia</taxon>
    </lineage>
</organism>
<evidence type="ECO:0000313" key="2">
    <source>
        <dbReference type="Proteomes" id="UP001596050"/>
    </source>
</evidence>
<reference evidence="2" key="1">
    <citation type="journal article" date="2019" name="Int. J. Syst. Evol. Microbiol.">
        <title>The Global Catalogue of Microorganisms (GCM) 10K type strain sequencing project: providing services to taxonomists for standard genome sequencing and annotation.</title>
        <authorList>
            <consortium name="The Broad Institute Genomics Platform"/>
            <consortium name="The Broad Institute Genome Sequencing Center for Infectious Disease"/>
            <person name="Wu L."/>
            <person name="Ma J."/>
        </authorList>
    </citation>
    <scope>NUCLEOTIDE SEQUENCE [LARGE SCALE GENOMIC DNA]</scope>
    <source>
        <strain evidence="2">KACC 12649</strain>
    </source>
</reference>
<evidence type="ECO:0000313" key="1">
    <source>
        <dbReference type="EMBL" id="MFC5458874.1"/>
    </source>
</evidence>
<dbReference type="PANTHER" id="PTHR35564">
    <property type="match status" value="1"/>
</dbReference>
<comment type="caution">
    <text evidence="1">The sequence shown here is derived from an EMBL/GenBank/DDBJ whole genome shotgun (WGS) entry which is preliminary data.</text>
</comment>
<dbReference type="InterPro" id="IPR010732">
    <property type="entry name" value="T6SS_TssG-like"/>
</dbReference>
<accession>A0ABW0KZN3</accession>
<gene>
    <name evidence="1" type="primary">tssG</name>
    <name evidence="1" type="ORF">ACFPN5_03505</name>
</gene>
<keyword evidence="2" id="KW-1185">Reference proteome</keyword>
<dbReference type="Proteomes" id="UP001596050">
    <property type="component" value="Unassembled WGS sequence"/>
</dbReference>
<dbReference type="NCBIfam" id="TIGR03347">
    <property type="entry name" value="VI_chp_1"/>
    <property type="match status" value="1"/>
</dbReference>
<dbReference type="EMBL" id="JBHSMU010000004">
    <property type="protein sequence ID" value="MFC5458874.1"/>
    <property type="molecule type" value="Genomic_DNA"/>
</dbReference>
<dbReference type="Pfam" id="PF06996">
    <property type="entry name" value="T6SS_TssG"/>
    <property type="match status" value="1"/>
</dbReference>
<dbReference type="RefSeq" id="WP_379780153.1">
    <property type="nucleotide sequence ID" value="NZ_JBHSMU010000004.1"/>
</dbReference>
<dbReference type="PANTHER" id="PTHR35564:SF4">
    <property type="entry name" value="CYTOPLASMIC PROTEIN"/>
    <property type="match status" value="1"/>
</dbReference>
<sequence>MRSTHRRATTRLIDRLLAAPQEFEFIQAVRILLAWLAGQGVAPAQALQTRLRFDNSLRLGFPAAEIEALSRTPIAVGDSDVAGFTITPSFMGLLGGHGALPLHVTERIAAWQLERDDHAPRAFLDLLSGRMLALYYRAWHKHRIEHCSEQAGTGQADALLPRLAALARVPRARRGDGAALPDALFAHFAGMLQQRPVSAAVLERLLASFFRETVRLEEAVGHWDVLAAGEQPALGVNAHLGENTLLGERSWRPDLRARLRIGPLGGEAFARFLPGGSAAAALHAILQAVAEPTVGFEVQLVLRGLDVSPSRLAGAQPAAARLGRDSFLVGTDAGGECADRTDMRYLVMPMAPLRPLPALPAKKRQTRGP</sequence>